<dbReference type="PANTHER" id="PTHR30525">
    <property type="entry name" value="1-DEOXY-D-XYLULOSE 5-PHOSPHATE REDUCTOISOMERASE"/>
    <property type="match status" value="1"/>
</dbReference>
<feature type="binding site" evidence="9">
    <location>
        <position position="155"/>
    </location>
    <ligand>
        <name>1-deoxy-D-xylulose 5-phosphate</name>
        <dbReference type="ChEBI" id="CHEBI:57792"/>
    </ligand>
</feature>
<feature type="binding site" evidence="9">
    <location>
        <position position="154"/>
    </location>
    <ligand>
        <name>Mn(2+)</name>
        <dbReference type="ChEBI" id="CHEBI:29035"/>
    </ligand>
</feature>
<dbReference type="Gene3D" id="3.40.50.720">
    <property type="entry name" value="NAD(P)-binding Rossmann-like Domain"/>
    <property type="match status" value="1"/>
</dbReference>
<dbReference type="Pfam" id="PF08436">
    <property type="entry name" value="DXP_redisom_C"/>
    <property type="match status" value="1"/>
</dbReference>
<evidence type="ECO:0000259" key="13">
    <source>
        <dbReference type="Pfam" id="PF13288"/>
    </source>
</evidence>
<dbReference type="EMBL" id="DSTK01000027">
    <property type="protein sequence ID" value="HFK97563.1"/>
    <property type="molecule type" value="Genomic_DNA"/>
</dbReference>
<feature type="binding site" evidence="9">
    <location>
        <position position="41"/>
    </location>
    <ligand>
        <name>NADPH</name>
        <dbReference type="ChEBI" id="CHEBI:57783"/>
    </ligand>
</feature>
<feature type="binding site" evidence="9">
    <location>
        <position position="216"/>
    </location>
    <ligand>
        <name>1-deoxy-D-xylulose 5-phosphate</name>
        <dbReference type="ChEBI" id="CHEBI:57792"/>
    </ligand>
</feature>
<dbReference type="Pfam" id="PF13288">
    <property type="entry name" value="DXPR_C"/>
    <property type="match status" value="1"/>
</dbReference>
<dbReference type="InterPro" id="IPR013512">
    <property type="entry name" value="DXP_reductoisomerase_N"/>
</dbReference>
<feature type="binding site" evidence="9">
    <location>
        <position position="42"/>
    </location>
    <ligand>
        <name>NADPH</name>
        <dbReference type="ChEBI" id="CHEBI:57783"/>
    </ligand>
</feature>
<reference evidence="14" key="1">
    <citation type="journal article" date="2020" name="mSystems">
        <title>Genome- and Community-Level Interaction Insights into Carbon Utilization and Element Cycling Functions of Hydrothermarchaeota in Hydrothermal Sediment.</title>
        <authorList>
            <person name="Zhou Z."/>
            <person name="Liu Y."/>
            <person name="Xu W."/>
            <person name="Pan J."/>
            <person name="Luo Z.H."/>
            <person name="Li M."/>
        </authorList>
    </citation>
    <scope>NUCLEOTIDE SEQUENCE [LARGE SCALE GENOMIC DNA]</scope>
    <source>
        <strain evidence="14">SpSt-456</strain>
    </source>
</reference>
<sequence length="420" mass="45121">MKKRRKRLSILGSTGSIGVNTIDVACAFPDRFEIVGLAAGRNIHRLKEQIRRVRPRCVAVCDEETSRALEKMLSADARAVEILWGEEGLCRVASLNEVDMVVSAIVGAAGLMPTLAAVEAGKDIALANKETLVIAGELVTRRLKAAGGRLLPVDSEHSAIFQALQGNSPATVKRLLLTASGGPFFGKNPRELASVTPQAALRHPNWSMGPKITIDSATLMNKGLEVIEAHWLFDVPVDAVVVHIHPESIVHSMVEYVDGSVIAQLGVPDMKIPIAYALAYPERLPVEAPKLDLFAMKALTFYPPDMDAFPCLGLAYRAARIGGTMPAVLNAANETAVEAFLAGRLGFTDIPRLIARVMDAHETTKADTVERVRQADRWARDTAHALLDGAPAPLGPVGRHPELTNPGAHQTVDHGKPSTV</sequence>
<feature type="binding site" evidence="9">
    <location>
        <position position="222"/>
    </location>
    <ligand>
        <name>1-deoxy-D-xylulose 5-phosphate</name>
        <dbReference type="ChEBI" id="CHEBI:57792"/>
    </ligand>
</feature>
<feature type="binding site" evidence="9">
    <location>
        <position position="203"/>
    </location>
    <ligand>
        <name>1-deoxy-D-xylulose 5-phosphate</name>
        <dbReference type="ChEBI" id="CHEBI:57792"/>
    </ligand>
</feature>
<accession>A0A832A2X8</accession>
<dbReference type="EC" id="1.1.1.267" evidence="9"/>
<feature type="region of interest" description="Disordered" evidence="10">
    <location>
        <begin position="388"/>
        <end position="420"/>
    </location>
</feature>
<dbReference type="GO" id="GO:0030604">
    <property type="term" value="F:1-deoxy-D-xylulose-5-phosphate reductoisomerase activity"/>
    <property type="evidence" value="ECO:0007669"/>
    <property type="project" value="UniProtKB-UniRule"/>
</dbReference>
<feature type="binding site" evidence="9">
    <location>
        <position position="15"/>
    </location>
    <ligand>
        <name>NADPH</name>
        <dbReference type="ChEBI" id="CHEBI:57783"/>
    </ligand>
</feature>
<dbReference type="GO" id="GO:0016853">
    <property type="term" value="F:isomerase activity"/>
    <property type="evidence" value="ECO:0007669"/>
    <property type="project" value="UniProtKB-KW"/>
</dbReference>
<dbReference type="Pfam" id="PF02670">
    <property type="entry name" value="DXP_reductoisom"/>
    <property type="match status" value="1"/>
</dbReference>
<feature type="binding site" evidence="9">
    <location>
        <position position="156"/>
    </location>
    <ligand>
        <name>Mn(2+)</name>
        <dbReference type="ChEBI" id="CHEBI:29035"/>
    </ligand>
</feature>
<feature type="binding site" evidence="9">
    <location>
        <position position="225"/>
    </location>
    <ligand>
        <name>1-deoxy-D-xylulose 5-phosphate</name>
        <dbReference type="ChEBI" id="CHEBI:57792"/>
    </ligand>
</feature>
<evidence type="ECO:0000256" key="6">
    <source>
        <dbReference type="ARBA" id="ARBA00023211"/>
    </source>
</evidence>
<evidence type="ECO:0000256" key="10">
    <source>
        <dbReference type="SAM" id="MobiDB-lite"/>
    </source>
</evidence>
<keyword evidence="14" id="KW-0413">Isomerase</keyword>
<feature type="binding site" evidence="9">
    <location>
        <position position="40"/>
    </location>
    <ligand>
        <name>NADPH</name>
        <dbReference type="ChEBI" id="CHEBI:57783"/>
    </ligand>
</feature>
<feature type="binding site" evidence="9">
    <location>
        <position position="16"/>
    </location>
    <ligand>
        <name>NADPH</name>
        <dbReference type="ChEBI" id="CHEBI:57783"/>
    </ligand>
</feature>
<keyword evidence="4 9" id="KW-0521">NADP</keyword>
<evidence type="ECO:0000256" key="5">
    <source>
        <dbReference type="ARBA" id="ARBA00023002"/>
    </source>
</evidence>
<comment type="similarity">
    <text evidence="2 9">Belongs to the DXR family.</text>
</comment>
<organism evidence="14">
    <name type="scientific">Desulfacinum infernum</name>
    <dbReference type="NCBI Taxonomy" id="35837"/>
    <lineage>
        <taxon>Bacteria</taxon>
        <taxon>Pseudomonadati</taxon>
        <taxon>Thermodesulfobacteriota</taxon>
        <taxon>Syntrophobacteria</taxon>
        <taxon>Syntrophobacterales</taxon>
        <taxon>Syntrophobacteraceae</taxon>
        <taxon>Desulfacinum</taxon>
    </lineage>
</organism>
<dbReference type="GO" id="GO:0051484">
    <property type="term" value="P:isopentenyl diphosphate biosynthetic process, methylerythritol 4-phosphate pathway involved in terpenoid biosynthetic process"/>
    <property type="evidence" value="ECO:0007669"/>
    <property type="project" value="TreeGrafter"/>
</dbReference>
<feature type="compositionally biased region" description="Basic and acidic residues" evidence="10">
    <location>
        <begin position="411"/>
        <end position="420"/>
    </location>
</feature>
<evidence type="ECO:0000256" key="7">
    <source>
        <dbReference type="ARBA" id="ARBA00023229"/>
    </source>
</evidence>
<dbReference type="NCBIfam" id="NF009114">
    <property type="entry name" value="PRK12464.1"/>
    <property type="match status" value="1"/>
</dbReference>
<comment type="catalytic activity">
    <reaction evidence="8">
        <text>2-C-methyl-D-erythritol 4-phosphate + NADP(+) = 1-deoxy-D-xylulose 5-phosphate + NADPH + H(+)</text>
        <dbReference type="Rhea" id="RHEA:13717"/>
        <dbReference type="ChEBI" id="CHEBI:15378"/>
        <dbReference type="ChEBI" id="CHEBI:57783"/>
        <dbReference type="ChEBI" id="CHEBI:57792"/>
        <dbReference type="ChEBI" id="CHEBI:58262"/>
        <dbReference type="ChEBI" id="CHEBI:58349"/>
        <dbReference type="EC" id="1.1.1.267"/>
    </reaction>
    <physiologicalReaction direction="right-to-left" evidence="8">
        <dbReference type="Rhea" id="RHEA:13719"/>
    </physiologicalReaction>
</comment>
<comment type="function">
    <text evidence="9">Catalyzes the NADPH-dependent rearrangement and reduction of 1-deoxy-D-xylulose-5-phosphate (DXP) to 2-C-methyl-D-erythritol 4-phosphate (MEP).</text>
</comment>
<feature type="binding site" evidence="9">
    <location>
        <position position="225"/>
    </location>
    <ligand>
        <name>Mn(2+)</name>
        <dbReference type="ChEBI" id="CHEBI:29035"/>
    </ligand>
</feature>
<keyword evidence="7 9" id="KW-0414">Isoprene biosynthesis</keyword>
<dbReference type="GO" id="GO:0030145">
    <property type="term" value="F:manganese ion binding"/>
    <property type="evidence" value="ECO:0007669"/>
    <property type="project" value="TreeGrafter"/>
</dbReference>
<feature type="binding site" evidence="9">
    <location>
        <position position="130"/>
    </location>
    <ligand>
        <name>NADPH</name>
        <dbReference type="ChEBI" id="CHEBI:57783"/>
    </ligand>
</feature>
<feature type="domain" description="1-deoxy-D-xylulose 5-phosphate reductoisomerase N-terminal" evidence="11">
    <location>
        <begin position="8"/>
        <end position="136"/>
    </location>
</feature>
<comment type="caution">
    <text evidence="14">The sequence shown here is derived from an EMBL/GenBank/DDBJ whole genome shotgun (WGS) entry which is preliminary data.</text>
</comment>
<dbReference type="SUPFAM" id="SSF69055">
    <property type="entry name" value="1-deoxy-D-xylulose-5-phosphate reductoisomerase, C-terminal domain"/>
    <property type="match status" value="1"/>
</dbReference>
<evidence type="ECO:0000256" key="3">
    <source>
        <dbReference type="ARBA" id="ARBA00022723"/>
    </source>
</evidence>
<feature type="binding site" evidence="9">
    <location>
        <position position="128"/>
    </location>
    <ligand>
        <name>NADPH</name>
        <dbReference type="ChEBI" id="CHEBI:57783"/>
    </ligand>
</feature>
<evidence type="ECO:0000256" key="1">
    <source>
        <dbReference type="ARBA" id="ARBA00005094"/>
    </source>
</evidence>
<feature type="binding site" evidence="9">
    <location>
        <position position="129"/>
    </location>
    <ligand>
        <name>1-deoxy-D-xylulose 5-phosphate</name>
        <dbReference type="ChEBI" id="CHEBI:57792"/>
    </ligand>
</feature>
<dbReference type="Gene3D" id="1.10.1740.10">
    <property type="match status" value="1"/>
</dbReference>
<dbReference type="InterPro" id="IPR036169">
    <property type="entry name" value="DXPR_C_sf"/>
</dbReference>
<evidence type="ECO:0000256" key="9">
    <source>
        <dbReference type="HAMAP-Rule" id="MF_00183"/>
    </source>
</evidence>
<dbReference type="InterPro" id="IPR036291">
    <property type="entry name" value="NAD(P)-bd_dom_sf"/>
</dbReference>
<dbReference type="PIRSF" id="PIRSF006205">
    <property type="entry name" value="Dxp_reductismrs"/>
    <property type="match status" value="1"/>
</dbReference>
<dbReference type="GO" id="GO:0070402">
    <property type="term" value="F:NADPH binding"/>
    <property type="evidence" value="ECO:0007669"/>
    <property type="project" value="InterPro"/>
</dbReference>
<feature type="binding site" evidence="9">
    <location>
        <position position="14"/>
    </location>
    <ligand>
        <name>NADPH</name>
        <dbReference type="ChEBI" id="CHEBI:57783"/>
    </ligand>
</feature>
<keyword evidence="9" id="KW-0460">Magnesium</keyword>
<evidence type="ECO:0000259" key="12">
    <source>
        <dbReference type="Pfam" id="PF08436"/>
    </source>
</evidence>
<feature type="binding site" evidence="9">
    <location>
        <position position="156"/>
    </location>
    <ligand>
        <name>1-deoxy-D-xylulose 5-phosphate</name>
        <dbReference type="ChEBI" id="CHEBI:57792"/>
    </ligand>
</feature>
<gene>
    <name evidence="9" type="primary">dxr</name>
    <name evidence="14" type="ORF">ENS06_09620</name>
</gene>
<dbReference type="SUPFAM" id="SSF51735">
    <property type="entry name" value="NAD(P)-binding Rossmann-fold domains"/>
    <property type="match status" value="1"/>
</dbReference>
<evidence type="ECO:0000313" key="14">
    <source>
        <dbReference type="EMBL" id="HFK97563.1"/>
    </source>
</evidence>
<comment type="cofactor">
    <cofactor evidence="9">
        <name>Mg(2+)</name>
        <dbReference type="ChEBI" id="CHEBI:18420"/>
    </cofactor>
    <cofactor evidence="9">
        <name>Mn(2+)</name>
        <dbReference type="ChEBI" id="CHEBI:29035"/>
    </cofactor>
</comment>
<dbReference type="SUPFAM" id="SSF55347">
    <property type="entry name" value="Glyceraldehyde-3-phosphate dehydrogenase-like, C-terminal domain"/>
    <property type="match status" value="1"/>
</dbReference>
<evidence type="ECO:0000256" key="4">
    <source>
        <dbReference type="ARBA" id="ARBA00022857"/>
    </source>
</evidence>
<keyword evidence="6 9" id="KW-0464">Manganese</keyword>
<feature type="binding site" evidence="9">
    <location>
        <position position="221"/>
    </location>
    <ligand>
        <name>1-deoxy-D-xylulose 5-phosphate</name>
        <dbReference type="ChEBI" id="CHEBI:57792"/>
    </ligand>
</feature>
<feature type="binding site" evidence="9">
    <location>
        <position position="17"/>
    </location>
    <ligand>
        <name>NADPH</name>
        <dbReference type="ChEBI" id="CHEBI:57783"/>
    </ligand>
</feature>
<keyword evidence="5 9" id="KW-0560">Oxidoreductase</keyword>
<evidence type="ECO:0000256" key="8">
    <source>
        <dbReference type="ARBA" id="ARBA00048543"/>
    </source>
</evidence>
<keyword evidence="3 9" id="KW-0479">Metal-binding</keyword>
<dbReference type="AlphaFoldDB" id="A0A832A2X8"/>
<dbReference type="UniPathway" id="UPA00056">
    <property type="reaction ID" value="UER00092"/>
</dbReference>
<feature type="binding site" evidence="9">
    <location>
        <position position="180"/>
    </location>
    <ligand>
        <name>1-deoxy-D-xylulose 5-phosphate</name>
        <dbReference type="ChEBI" id="CHEBI:57792"/>
    </ligand>
</feature>
<feature type="binding site" evidence="9">
    <location>
        <position position="209"/>
    </location>
    <ligand>
        <name>NADPH</name>
        <dbReference type="ChEBI" id="CHEBI:57783"/>
    </ligand>
</feature>
<dbReference type="InterPro" id="IPR013644">
    <property type="entry name" value="DXP_reductoisomerase_C"/>
</dbReference>
<dbReference type="InterPro" id="IPR003821">
    <property type="entry name" value="DXP_reductoisomerase"/>
</dbReference>
<dbReference type="PANTHER" id="PTHR30525:SF0">
    <property type="entry name" value="1-DEOXY-D-XYLULOSE 5-PHOSPHATE REDUCTOISOMERASE, CHLOROPLASTIC"/>
    <property type="match status" value="1"/>
</dbReference>
<proteinExistence type="inferred from homology"/>
<dbReference type="FunFam" id="3.40.50.720:FF:000045">
    <property type="entry name" value="1-deoxy-D-xylulose 5-phosphate reductoisomerase"/>
    <property type="match status" value="1"/>
</dbReference>
<feature type="domain" description="DXP reductoisomerase C-terminal" evidence="13">
    <location>
        <begin position="265"/>
        <end position="381"/>
    </location>
</feature>
<feature type="domain" description="1-deoxy-D-xylulose 5-phosphate reductoisomerase C-terminal" evidence="12">
    <location>
        <begin position="150"/>
        <end position="233"/>
    </location>
</feature>
<dbReference type="InterPro" id="IPR026877">
    <property type="entry name" value="DXPR_C"/>
</dbReference>
<comment type="pathway">
    <text evidence="1 9">Isoprenoid biosynthesis; isopentenyl diphosphate biosynthesis via DXP pathway; isopentenyl diphosphate from 1-deoxy-D-xylulose 5-phosphate: step 1/6.</text>
</comment>
<evidence type="ECO:0000259" key="11">
    <source>
        <dbReference type="Pfam" id="PF02670"/>
    </source>
</evidence>
<dbReference type="HAMAP" id="MF_00183">
    <property type="entry name" value="DXP_reductoisom"/>
    <property type="match status" value="1"/>
</dbReference>
<dbReference type="NCBIfam" id="TIGR00243">
    <property type="entry name" value="Dxr"/>
    <property type="match status" value="1"/>
</dbReference>
<protein>
    <recommendedName>
        <fullName evidence="9">1-deoxy-D-xylulose 5-phosphate reductoisomerase</fullName>
        <shortName evidence="9">DXP reductoisomerase</shortName>
        <ecNumber evidence="9">1.1.1.267</ecNumber>
    </recommendedName>
    <alternativeName>
        <fullName evidence="9">1-deoxyxylulose-5-phosphate reductoisomerase</fullName>
    </alternativeName>
    <alternativeName>
        <fullName evidence="9">2-C-methyl-D-erythritol 4-phosphate synthase</fullName>
    </alternativeName>
</protein>
<evidence type="ECO:0000256" key="2">
    <source>
        <dbReference type="ARBA" id="ARBA00006825"/>
    </source>
</evidence>
<name>A0A832A2X8_9BACT</name>